<feature type="transmembrane region" description="Helical" evidence="6">
    <location>
        <begin position="358"/>
        <end position="380"/>
    </location>
</feature>
<dbReference type="GO" id="GO:0005886">
    <property type="term" value="C:plasma membrane"/>
    <property type="evidence" value="ECO:0007669"/>
    <property type="project" value="TreeGrafter"/>
</dbReference>
<keyword evidence="5 6" id="KW-0472">Membrane</keyword>
<comment type="caution">
    <text evidence="7">The sequence shown here is derived from an EMBL/GenBank/DDBJ whole genome shotgun (WGS) entry which is preliminary data.</text>
</comment>
<evidence type="ECO:0000313" key="7">
    <source>
        <dbReference type="EMBL" id="CAH0098202.1"/>
    </source>
</evidence>
<proteinExistence type="inferred from homology"/>
<dbReference type="CDD" id="cd01115">
    <property type="entry name" value="SLC13_permease"/>
    <property type="match status" value="1"/>
</dbReference>
<comment type="subcellular location">
    <subcellularLocation>
        <location evidence="1">Membrane</location>
        <topology evidence="1">Multi-pass membrane protein</topology>
    </subcellularLocation>
</comment>
<organism evidence="7 8">
    <name type="scientific">Daphnia galeata</name>
    <dbReference type="NCBI Taxonomy" id="27404"/>
    <lineage>
        <taxon>Eukaryota</taxon>
        <taxon>Metazoa</taxon>
        <taxon>Ecdysozoa</taxon>
        <taxon>Arthropoda</taxon>
        <taxon>Crustacea</taxon>
        <taxon>Branchiopoda</taxon>
        <taxon>Diplostraca</taxon>
        <taxon>Cladocera</taxon>
        <taxon>Anomopoda</taxon>
        <taxon>Daphniidae</taxon>
        <taxon>Daphnia</taxon>
    </lineage>
</organism>
<gene>
    <name evidence="7" type="ORF">DGAL_LOCUS249</name>
</gene>
<dbReference type="Proteomes" id="UP000789390">
    <property type="component" value="Unassembled WGS sequence"/>
</dbReference>
<dbReference type="AlphaFoldDB" id="A0A8J2W8P7"/>
<feature type="transmembrane region" description="Helical" evidence="6">
    <location>
        <begin position="317"/>
        <end position="336"/>
    </location>
</feature>
<evidence type="ECO:0000313" key="8">
    <source>
        <dbReference type="Proteomes" id="UP000789390"/>
    </source>
</evidence>
<dbReference type="OrthoDB" id="6493944at2759"/>
<feature type="transmembrane region" description="Helical" evidence="6">
    <location>
        <begin position="90"/>
        <end position="108"/>
    </location>
</feature>
<evidence type="ECO:0000256" key="6">
    <source>
        <dbReference type="SAM" id="Phobius"/>
    </source>
</evidence>
<keyword evidence="3 6" id="KW-0812">Transmembrane</keyword>
<feature type="transmembrane region" description="Helical" evidence="6">
    <location>
        <begin position="12"/>
        <end position="30"/>
    </location>
</feature>
<dbReference type="PANTHER" id="PTHR10283:SF82">
    <property type="entry name" value="SOLUTE CARRIER FAMILY 13 MEMBER 2"/>
    <property type="match status" value="1"/>
</dbReference>
<protein>
    <submittedName>
        <fullName evidence="7">Uncharacterized protein</fullName>
    </submittedName>
</protein>
<keyword evidence="4 6" id="KW-1133">Transmembrane helix</keyword>
<keyword evidence="8" id="KW-1185">Reference proteome</keyword>
<feature type="transmembrane region" description="Helical" evidence="6">
    <location>
        <begin position="534"/>
        <end position="556"/>
    </location>
</feature>
<evidence type="ECO:0000256" key="2">
    <source>
        <dbReference type="ARBA" id="ARBA00006772"/>
    </source>
</evidence>
<dbReference type="GO" id="GO:0015141">
    <property type="term" value="F:succinate transmembrane transporter activity"/>
    <property type="evidence" value="ECO:0007669"/>
    <property type="project" value="TreeGrafter"/>
</dbReference>
<evidence type="ECO:0000256" key="5">
    <source>
        <dbReference type="ARBA" id="ARBA00023136"/>
    </source>
</evidence>
<dbReference type="GO" id="GO:0015137">
    <property type="term" value="F:citrate transmembrane transporter activity"/>
    <property type="evidence" value="ECO:0007669"/>
    <property type="project" value="TreeGrafter"/>
</dbReference>
<sequence length="590" mass="64541">MSNLFRVHVFPYWRSIIAVSTPLLLLPLPISGIKEAQCGYVILIMAIYWMTEALPLPVTSLIPVVALPLFGIMETGDVSTAYMKANLDTNMMFIGGLILALAIQFCNLHKRVALAVLLLVGAKPKWLLAGFMGTTAFLSMWISNTATTAMMVPIVDAVAAELYKDDDEEMVMSSRVSSHATIVTNSGSIEELVPSDSNEKRISAETEKERKRKIRAGIMISTSYSSVIGGTGSLIGSSPQLALKGIVQETFGQTELNFASWIAFNVPGMLLNLFLTWVWLQVVLTGSEKHQSKADGGRDKEVIKVIRQKFKDLGPMTFHEAAVLVLFIICVLLWFFRDPGFIPGWSQFFGNARNVDDATAVMLIVLLLFAIPSKPTFWCFRHKEETLESAHSPAKPSPALLDWKYVQDKLPWGVILLLGGGYALSDATKKSGLSDWIGKQLSGMIALPPFVILLVVCVITAGVTEVASNTAVANIFLPILADTAIAIQINPLYFMVPVTVTCSYAFMLPVSTPPNAIAFAAAKMKPDEMMKAGWFVKLVCVIVICVTMETWGNVVFGSKQFPEWANVTTFGLNDSVTRCPSTQLISDFSV</sequence>
<feature type="transmembrane region" description="Helical" evidence="6">
    <location>
        <begin position="445"/>
        <end position="464"/>
    </location>
</feature>
<reference evidence="7" key="1">
    <citation type="submission" date="2021-11" db="EMBL/GenBank/DDBJ databases">
        <authorList>
            <person name="Schell T."/>
        </authorList>
    </citation>
    <scope>NUCLEOTIDE SEQUENCE</scope>
    <source>
        <strain evidence="7">M5</strain>
    </source>
</reference>
<dbReference type="Pfam" id="PF00939">
    <property type="entry name" value="Na_sulph_symp"/>
    <property type="match status" value="1"/>
</dbReference>
<dbReference type="InterPro" id="IPR001898">
    <property type="entry name" value="SLC13A/DASS"/>
</dbReference>
<accession>A0A8J2W8P7</accession>
<evidence type="ECO:0000256" key="1">
    <source>
        <dbReference type="ARBA" id="ARBA00004141"/>
    </source>
</evidence>
<evidence type="ECO:0000256" key="4">
    <source>
        <dbReference type="ARBA" id="ARBA00022989"/>
    </source>
</evidence>
<comment type="similarity">
    <text evidence="2">Belongs to the SLC13A/DASS transporter (TC 2.A.47) family. NADC subfamily.</text>
</comment>
<feature type="transmembrane region" description="Helical" evidence="6">
    <location>
        <begin position="495"/>
        <end position="522"/>
    </location>
</feature>
<feature type="transmembrane region" description="Helical" evidence="6">
    <location>
        <begin position="216"/>
        <end position="238"/>
    </location>
</feature>
<feature type="transmembrane region" description="Helical" evidence="6">
    <location>
        <begin position="258"/>
        <end position="280"/>
    </location>
</feature>
<dbReference type="PANTHER" id="PTHR10283">
    <property type="entry name" value="SOLUTE CARRIER FAMILY 13 MEMBER"/>
    <property type="match status" value="1"/>
</dbReference>
<name>A0A8J2W8P7_9CRUS</name>
<dbReference type="EMBL" id="CAKKLH010000001">
    <property type="protein sequence ID" value="CAH0098202.1"/>
    <property type="molecule type" value="Genomic_DNA"/>
</dbReference>
<evidence type="ECO:0000256" key="3">
    <source>
        <dbReference type="ARBA" id="ARBA00022692"/>
    </source>
</evidence>
<feature type="transmembrane region" description="Helical" evidence="6">
    <location>
        <begin position="42"/>
        <end position="70"/>
    </location>
</feature>